<evidence type="ECO:0000256" key="1">
    <source>
        <dbReference type="ARBA" id="ARBA00004162"/>
    </source>
</evidence>
<evidence type="ECO:0000313" key="12">
    <source>
        <dbReference type="Proteomes" id="UP001359886"/>
    </source>
</evidence>
<sequence>MGAIKGRRRPMAEINVVPYIDVMLVLLVIFMITAPLLNLGVEVELPKADAEPLDTEQNEEPMVVTVMRNGDLYLNAGGDLDGTSSGMIDPDTLVQTVSAIVRRNPELQVLVGGDEQVAYGAIYNAMVLLQKAGVQKVGLMSDPLDTGMDDASGPGPGADG</sequence>
<comment type="caution">
    <text evidence="11">The sequence shown here is derived from an EMBL/GenBank/DDBJ whole genome shotgun (WGS) entry which is preliminary data.</text>
</comment>
<organism evidence="11 12">
    <name type="scientific">Elongatibacter sediminis</name>
    <dbReference type="NCBI Taxonomy" id="3119006"/>
    <lineage>
        <taxon>Bacteria</taxon>
        <taxon>Pseudomonadati</taxon>
        <taxon>Pseudomonadota</taxon>
        <taxon>Gammaproteobacteria</taxon>
        <taxon>Chromatiales</taxon>
        <taxon>Wenzhouxiangellaceae</taxon>
        <taxon>Elongatibacter</taxon>
    </lineage>
</organism>
<evidence type="ECO:0000256" key="3">
    <source>
        <dbReference type="ARBA" id="ARBA00022475"/>
    </source>
</evidence>
<feature type="transmembrane region" description="Helical" evidence="10">
    <location>
        <begin position="16"/>
        <end position="37"/>
    </location>
</feature>
<dbReference type="GO" id="GO:0051301">
    <property type="term" value="P:cell division"/>
    <property type="evidence" value="ECO:0007669"/>
    <property type="project" value="UniProtKB-UniRule"/>
</dbReference>
<reference evidence="11 12" key="1">
    <citation type="submission" date="2024-02" db="EMBL/GenBank/DDBJ databases">
        <title>A novel Wenzhouxiangellaceae bacterium, isolated from coastal sediments.</title>
        <authorList>
            <person name="Du Z.-J."/>
            <person name="Ye Y.-Q."/>
            <person name="Zhang X.-Y."/>
        </authorList>
    </citation>
    <scope>NUCLEOTIDE SEQUENCE [LARGE SCALE GENOMIC DNA]</scope>
    <source>
        <strain evidence="11 12">CH-27</strain>
    </source>
</reference>
<dbReference type="RefSeq" id="WP_354696240.1">
    <property type="nucleotide sequence ID" value="NZ_JAZHOG010000010.1"/>
</dbReference>
<keyword evidence="9 10" id="KW-0131">Cell cycle</keyword>
<evidence type="ECO:0000256" key="6">
    <source>
        <dbReference type="ARBA" id="ARBA00022692"/>
    </source>
</evidence>
<dbReference type="NCBIfam" id="TIGR02801">
    <property type="entry name" value="tolR"/>
    <property type="match status" value="1"/>
</dbReference>
<dbReference type="PANTHER" id="PTHR30558:SF7">
    <property type="entry name" value="TOL-PAL SYSTEM PROTEIN TOLR"/>
    <property type="match status" value="1"/>
</dbReference>
<dbReference type="PANTHER" id="PTHR30558">
    <property type="entry name" value="EXBD MEMBRANE COMPONENT OF PMF-DRIVEN MACROMOLECULE IMPORT SYSTEM"/>
    <property type="match status" value="1"/>
</dbReference>
<dbReference type="AlphaFoldDB" id="A0AAW9RGM7"/>
<dbReference type="HAMAP" id="MF_02203">
    <property type="entry name" value="TolR"/>
    <property type="match status" value="1"/>
</dbReference>
<dbReference type="GO" id="GO:0022857">
    <property type="term" value="F:transmembrane transporter activity"/>
    <property type="evidence" value="ECO:0007669"/>
    <property type="project" value="InterPro"/>
</dbReference>
<accession>A0AAW9RGM7</accession>
<gene>
    <name evidence="10 11" type="primary">tolR</name>
    <name evidence="11" type="ORF">V3330_14910</name>
</gene>
<comment type="subunit">
    <text evidence="10">The Tol-Pal system is composed of five core proteins: the inner membrane proteins TolA, TolQ and TolR, the periplasmic protein TolB and the outer membrane protein Pal. They form a network linking the inner and outer membranes and the peptidoglycan layer.</text>
</comment>
<keyword evidence="5 10" id="KW-0132">Cell division</keyword>
<dbReference type="InterPro" id="IPR014168">
    <property type="entry name" value="Tol-Pal_TolR"/>
</dbReference>
<dbReference type="InterPro" id="IPR003400">
    <property type="entry name" value="ExbD"/>
</dbReference>
<dbReference type="Proteomes" id="UP001359886">
    <property type="component" value="Unassembled WGS sequence"/>
</dbReference>
<evidence type="ECO:0000256" key="4">
    <source>
        <dbReference type="ARBA" id="ARBA00022519"/>
    </source>
</evidence>
<dbReference type="EMBL" id="JAZHOG010000010">
    <property type="protein sequence ID" value="MEJ8568921.1"/>
    <property type="molecule type" value="Genomic_DNA"/>
</dbReference>
<comment type="subcellular location">
    <subcellularLocation>
        <location evidence="10">Cell inner membrane</location>
        <topology evidence="10">Single-pass membrane protein</topology>
    </subcellularLocation>
    <subcellularLocation>
        <location evidence="1">Cell membrane</location>
        <topology evidence="1">Single-pass membrane protein</topology>
    </subcellularLocation>
</comment>
<evidence type="ECO:0000256" key="9">
    <source>
        <dbReference type="ARBA" id="ARBA00023306"/>
    </source>
</evidence>
<evidence type="ECO:0000256" key="8">
    <source>
        <dbReference type="ARBA" id="ARBA00023136"/>
    </source>
</evidence>
<evidence type="ECO:0000313" key="11">
    <source>
        <dbReference type="EMBL" id="MEJ8568921.1"/>
    </source>
</evidence>
<keyword evidence="3 10" id="KW-1003">Cell membrane</keyword>
<evidence type="ECO:0000256" key="7">
    <source>
        <dbReference type="ARBA" id="ARBA00022989"/>
    </source>
</evidence>
<comment type="function">
    <text evidence="10">Part of the Tol-Pal system, which plays a role in outer membrane invagination during cell division and is important for maintaining outer membrane integrity.</text>
</comment>
<keyword evidence="7 10" id="KW-1133">Transmembrane helix</keyword>
<dbReference type="GO" id="GO:0005886">
    <property type="term" value="C:plasma membrane"/>
    <property type="evidence" value="ECO:0007669"/>
    <property type="project" value="UniProtKB-SubCell"/>
</dbReference>
<comment type="similarity">
    <text evidence="2 10">Belongs to the ExbD/TolR family.</text>
</comment>
<keyword evidence="8 10" id="KW-0472">Membrane</keyword>
<protein>
    <recommendedName>
        <fullName evidence="10">Tol-Pal system protein TolR</fullName>
    </recommendedName>
</protein>
<keyword evidence="6 10" id="KW-0812">Transmembrane</keyword>
<proteinExistence type="inferred from homology"/>
<keyword evidence="12" id="KW-1185">Reference proteome</keyword>
<dbReference type="Gene3D" id="3.30.420.270">
    <property type="match status" value="1"/>
</dbReference>
<evidence type="ECO:0000256" key="2">
    <source>
        <dbReference type="ARBA" id="ARBA00005811"/>
    </source>
</evidence>
<name>A0AAW9RGM7_9GAMM</name>
<dbReference type="GO" id="GO:0015031">
    <property type="term" value="P:protein transport"/>
    <property type="evidence" value="ECO:0007669"/>
    <property type="project" value="InterPro"/>
</dbReference>
<evidence type="ECO:0000256" key="5">
    <source>
        <dbReference type="ARBA" id="ARBA00022618"/>
    </source>
</evidence>
<dbReference type="Pfam" id="PF02472">
    <property type="entry name" value="ExbD"/>
    <property type="match status" value="1"/>
</dbReference>
<evidence type="ECO:0000256" key="10">
    <source>
        <dbReference type="HAMAP-Rule" id="MF_02203"/>
    </source>
</evidence>
<keyword evidence="4 10" id="KW-0997">Cell inner membrane</keyword>